<dbReference type="SUPFAM" id="SSF50044">
    <property type="entry name" value="SH3-domain"/>
    <property type="match status" value="1"/>
</dbReference>
<dbReference type="InterPro" id="IPR050384">
    <property type="entry name" value="Endophilin_SH3RF"/>
</dbReference>
<evidence type="ECO:0000259" key="8">
    <source>
        <dbReference type="PROSITE" id="PS50002"/>
    </source>
</evidence>
<comment type="subcellular location">
    <subcellularLocation>
        <location evidence="1">Membrane</location>
        <topology evidence="1">Peripheral membrane protein</topology>
    </subcellularLocation>
</comment>
<name>A0A9P6MX56_9FUNG</name>
<dbReference type="PROSITE" id="PS51021">
    <property type="entry name" value="BAR"/>
    <property type="match status" value="1"/>
</dbReference>
<dbReference type="SMART" id="SM00721">
    <property type="entry name" value="BAR"/>
    <property type="match status" value="1"/>
</dbReference>
<dbReference type="Pfam" id="PF00018">
    <property type="entry name" value="SH3_1"/>
    <property type="match status" value="1"/>
</dbReference>
<dbReference type="Gene3D" id="1.20.1270.60">
    <property type="entry name" value="Arfaptin homology (AH) domain/BAR domain"/>
    <property type="match status" value="1"/>
</dbReference>
<feature type="domain" description="BAR" evidence="9">
    <location>
        <begin position="1"/>
        <end position="220"/>
    </location>
</feature>
<evidence type="ECO:0000256" key="4">
    <source>
        <dbReference type="ARBA" id="ARBA00023136"/>
    </source>
</evidence>
<evidence type="ECO:0000256" key="3">
    <source>
        <dbReference type="ARBA" id="ARBA00023054"/>
    </source>
</evidence>
<keyword evidence="3 6" id="KW-0175">Coiled coil</keyword>
<keyword evidence="4" id="KW-0472">Membrane</keyword>
<evidence type="ECO:0000259" key="9">
    <source>
        <dbReference type="PROSITE" id="PS51021"/>
    </source>
</evidence>
<gene>
    <name evidence="10" type="ORF">BGZ80_008550</name>
</gene>
<feature type="domain" description="SH3" evidence="8">
    <location>
        <begin position="318"/>
        <end position="382"/>
    </location>
</feature>
<reference evidence="10" key="1">
    <citation type="journal article" date="2020" name="Fungal Divers.">
        <title>Resolving the Mortierellaceae phylogeny through synthesis of multi-gene phylogenetics and phylogenomics.</title>
        <authorList>
            <person name="Vandepol N."/>
            <person name="Liber J."/>
            <person name="Desiro A."/>
            <person name="Na H."/>
            <person name="Kennedy M."/>
            <person name="Barry K."/>
            <person name="Grigoriev I.V."/>
            <person name="Miller A.N."/>
            <person name="O'Donnell K."/>
            <person name="Stajich J.E."/>
            <person name="Bonito G."/>
        </authorList>
    </citation>
    <scope>NUCLEOTIDE SEQUENCE</scope>
    <source>
        <strain evidence="10">NRRL 2769</strain>
    </source>
</reference>
<feature type="compositionally biased region" description="Polar residues" evidence="7">
    <location>
        <begin position="251"/>
        <end position="260"/>
    </location>
</feature>
<evidence type="ECO:0000256" key="6">
    <source>
        <dbReference type="SAM" id="Coils"/>
    </source>
</evidence>
<evidence type="ECO:0000256" key="7">
    <source>
        <dbReference type="SAM" id="MobiDB-lite"/>
    </source>
</evidence>
<feature type="compositionally biased region" description="Low complexity" evidence="7">
    <location>
        <begin position="459"/>
        <end position="470"/>
    </location>
</feature>
<dbReference type="CDD" id="cd00174">
    <property type="entry name" value="SH3"/>
    <property type="match status" value="1"/>
</dbReference>
<dbReference type="EMBL" id="JAAAID010000467">
    <property type="protein sequence ID" value="KAG0017173.1"/>
    <property type="molecule type" value="Genomic_DNA"/>
</dbReference>
<dbReference type="InterPro" id="IPR004148">
    <property type="entry name" value="BAR_dom"/>
</dbReference>
<keyword evidence="2 5" id="KW-0728">SH3 domain</keyword>
<dbReference type="PANTHER" id="PTHR14167:SF81">
    <property type="entry name" value="ENDOPHILIN-A"/>
    <property type="match status" value="1"/>
</dbReference>
<dbReference type="Gene3D" id="2.30.30.40">
    <property type="entry name" value="SH3 Domains"/>
    <property type="match status" value="1"/>
</dbReference>
<dbReference type="OrthoDB" id="14167at2759"/>
<dbReference type="SMART" id="SM00326">
    <property type="entry name" value="SH3"/>
    <property type="match status" value="1"/>
</dbReference>
<keyword evidence="11" id="KW-1185">Reference proteome</keyword>
<evidence type="ECO:0000256" key="5">
    <source>
        <dbReference type="PROSITE-ProRule" id="PRU00192"/>
    </source>
</evidence>
<organism evidence="10 11">
    <name type="scientific">Entomortierella chlamydospora</name>
    <dbReference type="NCBI Taxonomy" id="101097"/>
    <lineage>
        <taxon>Eukaryota</taxon>
        <taxon>Fungi</taxon>
        <taxon>Fungi incertae sedis</taxon>
        <taxon>Mucoromycota</taxon>
        <taxon>Mortierellomycotina</taxon>
        <taxon>Mortierellomycetes</taxon>
        <taxon>Mortierellales</taxon>
        <taxon>Mortierellaceae</taxon>
        <taxon>Entomortierella</taxon>
    </lineage>
</organism>
<feature type="compositionally biased region" description="Low complexity" evidence="7">
    <location>
        <begin position="217"/>
        <end position="229"/>
    </location>
</feature>
<dbReference type="PRINTS" id="PR00452">
    <property type="entry name" value="SH3DOMAIN"/>
</dbReference>
<dbReference type="InterPro" id="IPR036028">
    <property type="entry name" value="SH3-like_dom_sf"/>
</dbReference>
<evidence type="ECO:0000256" key="2">
    <source>
        <dbReference type="ARBA" id="ARBA00022443"/>
    </source>
</evidence>
<comment type="caution">
    <text evidence="10">The sequence shown here is derived from an EMBL/GenBank/DDBJ whole genome shotgun (WGS) entry which is preliminary data.</text>
</comment>
<sequence>MGRRFLANLDKDFNTLQTETEVVRVTLERLTETSEEYLKAVSKRFESTDKHKGLAIETFGMSMSTQAQILPEGWAYRDVLCHMGDAHQKIGAAQSEMNSRFAGSYMLFLEKEHAHMKKYQRMQRKLHSRRQDYDAKLAKVQKAKKEKPEWEEELQLAKTKYEDTRECVLEMMMTIVELQDEAVQNLKVYYDAQLACARKTVEILEAIPGSIFITHSNGSPTSPHTPHSPAWRQSLCDTDDDHSNHSDDHSGANSVSTTPRPVSVYDEYHQINFQPPPPDLRRSISHPTPTRVSRHRCTLSPGSSSAAPQLPVLPEREPRRKQVRAIYDFNASAGEELSLHKGDLVRVIEEIDEGWWEGELIDSNGVRHVGMFPSNYVEEVPCDAVSELHQTPLKSNPSSPSYCLDEEEAAYYQRGTIYSEPEQELAPEAPVINIPAVRRAHPLPSPHSSVSAVEALSGSMTHTTGSSHGHLPSRQLSLDSSKLVGTRTPPPPPLRRTNRDSPVFNNRLFSSPTTTSPPSMSPNGGFSGMGSPKARIT</sequence>
<dbReference type="Proteomes" id="UP000703661">
    <property type="component" value="Unassembled WGS sequence"/>
</dbReference>
<evidence type="ECO:0000313" key="11">
    <source>
        <dbReference type="Proteomes" id="UP000703661"/>
    </source>
</evidence>
<evidence type="ECO:0008006" key="12">
    <source>
        <dbReference type="Google" id="ProtNLM"/>
    </source>
</evidence>
<feature type="region of interest" description="Disordered" evidence="7">
    <location>
        <begin position="217"/>
        <end position="310"/>
    </location>
</feature>
<feature type="coiled-coil region" evidence="6">
    <location>
        <begin position="133"/>
        <end position="160"/>
    </location>
</feature>
<evidence type="ECO:0000256" key="1">
    <source>
        <dbReference type="ARBA" id="ARBA00004170"/>
    </source>
</evidence>
<feature type="compositionally biased region" description="Low complexity" evidence="7">
    <location>
        <begin position="510"/>
        <end position="522"/>
    </location>
</feature>
<dbReference type="AlphaFoldDB" id="A0A9P6MX56"/>
<dbReference type="PANTHER" id="PTHR14167">
    <property type="entry name" value="SH3 DOMAIN-CONTAINING"/>
    <property type="match status" value="1"/>
</dbReference>
<proteinExistence type="predicted"/>
<accession>A0A9P6MX56</accession>
<dbReference type="PROSITE" id="PS50002">
    <property type="entry name" value="SH3"/>
    <property type="match status" value="1"/>
</dbReference>
<protein>
    <recommendedName>
        <fullName evidence="12">BAR-domain-containing protein</fullName>
    </recommendedName>
</protein>
<dbReference type="Pfam" id="PF03114">
    <property type="entry name" value="BAR"/>
    <property type="match status" value="1"/>
</dbReference>
<dbReference type="InterPro" id="IPR027267">
    <property type="entry name" value="AH/BAR_dom_sf"/>
</dbReference>
<feature type="region of interest" description="Disordered" evidence="7">
    <location>
        <begin position="459"/>
        <end position="537"/>
    </location>
</feature>
<feature type="compositionally biased region" description="Basic and acidic residues" evidence="7">
    <location>
        <begin position="241"/>
        <end position="250"/>
    </location>
</feature>
<dbReference type="GO" id="GO:0005737">
    <property type="term" value="C:cytoplasm"/>
    <property type="evidence" value="ECO:0007669"/>
    <property type="project" value="InterPro"/>
</dbReference>
<dbReference type="InterPro" id="IPR001452">
    <property type="entry name" value="SH3_domain"/>
</dbReference>
<evidence type="ECO:0000313" key="10">
    <source>
        <dbReference type="EMBL" id="KAG0017173.1"/>
    </source>
</evidence>
<dbReference type="SUPFAM" id="SSF103657">
    <property type="entry name" value="BAR/IMD domain-like"/>
    <property type="match status" value="1"/>
</dbReference>